<keyword evidence="3" id="KW-1185">Reference proteome</keyword>
<comment type="caution">
    <text evidence="2">The sequence shown here is derived from an EMBL/GenBank/DDBJ whole genome shotgun (WGS) entry which is preliminary data.</text>
</comment>
<evidence type="ECO:0000313" key="3">
    <source>
        <dbReference type="Proteomes" id="UP000777438"/>
    </source>
</evidence>
<feature type="non-terminal residue" evidence="2">
    <location>
        <position position="77"/>
    </location>
</feature>
<evidence type="ECO:0000256" key="1">
    <source>
        <dbReference type="SAM" id="Phobius"/>
    </source>
</evidence>
<dbReference type="Gene3D" id="1.20.1250.20">
    <property type="entry name" value="MFS general substrate transporter like domains"/>
    <property type="match status" value="1"/>
</dbReference>
<accession>A0A9P8VZM3</accession>
<keyword evidence="1" id="KW-0812">Transmembrane</keyword>
<proteinExistence type="predicted"/>
<dbReference type="InterPro" id="IPR036259">
    <property type="entry name" value="MFS_trans_sf"/>
</dbReference>
<dbReference type="OrthoDB" id="4062836at2759"/>
<protein>
    <submittedName>
        <fullName evidence="2">Uncharacterized protein</fullName>
    </submittedName>
</protein>
<sequence>VASRFGFDNIFMMINNILVPQMLNPTGWDLKGKVYFLYLGTTLFCLLWCYFRLPESKALSYLELDILFEKRAPTAKF</sequence>
<gene>
    <name evidence="2" type="ORF">B0T10DRAFT_380922</name>
</gene>
<dbReference type="EMBL" id="JAGPYM010000019">
    <property type="protein sequence ID" value="KAH6884954.1"/>
    <property type="molecule type" value="Genomic_DNA"/>
</dbReference>
<evidence type="ECO:0000313" key="2">
    <source>
        <dbReference type="EMBL" id="KAH6884954.1"/>
    </source>
</evidence>
<feature type="transmembrane region" description="Helical" evidence="1">
    <location>
        <begin position="35"/>
        <end position="53"/>
    </location>
</feature>
<dbReference type="AlphaFoldDB" id="A0A9P8VZM3"/>
<keyword evidence="1" id="KW-1133">Transmembrane helix</keyword>
<dbReference type="Proteomes" id="UP000777438">
    <property type="component" value="Unassembled WGS sequence"/>
</dbReference>
<keyword evidence="1" id="KW-0472">Membrane</keyword>
<name>A0A9P8VZM3_9HYPO</name>
<feature type="non-terminal residue" evidence="2">
    <location>
        <position position="1"/>
    </location>
</feature>
<reference evidence="2 3" key="1">
    <citation type="journal article" date="2021" name="Nat. Commun.">
        <title>Genetic determinants of endophytism in the Arabidopsis root mycobiome.</title>
        <authorList>
            <person name="Mesny F."/>
            <person name="Miyauchi S."/>
            <person name="Thiergart T."/>
            <person name="Pickel B."/>
            <person name="Atanasova L."/>
            <person name="Karlsson M."/>
            <person name="Huettel B."/>
            <person name="Barry K.W."/>
            <person name="Haridas S."/>
            <person name="Chen C."/>
            <person name="Bauer D."/>
            <person name="Andreopoulos W."/>
            <person name="Pangilinan J."/>
            <person name="LaButti K."/>
            <person name="Riley R."/>
            <person name="Lipzen A."/>
            <person name="Clum A."/>
            <person name="Drula E."/>
            <person name="Henrissat B."/>
            <person name="Kohler A."/>
            <person name="Grigoriev I.V."/>
            <person name="Martin F.M."/>
            <person name="Hacquard S."/>
        </authorList>
    </citation>
    <scope>NUCLEOTIDE SEQUENCE [LARGE SCALE GENOMIC DNA]</scope>
    <source>
        <strain evidence="2 3">MPI-CAGE-CH-0241</strain>
    </source>
</reference>
<organism evidence="2 3">
    <name type="scientific">Thelonectria olida</name>
    <dbReference type="NCBI Taxonomy" id="1576542"/>
    <lineage>
        <taxon>Eukaryota</taxon>
        <taxon>Fungi</taxon>
        <taxon>Dikarya</taxon>
        <taxon>Ascomycota</taxon>
        <taxon>Pezizomycotina</taxon>
        <taxon>Sordariomycetes</taxon>
        <taxon>Hypocreomycetidae</taxon>
        <taxon>Hypocreales</taxon>
        <taxon>Nectriaceae</taxon>
        <taxon>Thelonectria</taxon>
    </lineage>
</organism>